<evidence type="ECO:0000313" key="6">
    <source>
        <dbReference type="Proteomes" id="UP001597033"/>
    </source>
</evidence>
<evidence type="ECO:0000313" key="5">
    <source>
        <dbReference type="EMBL" id="MFD1041535.1"/>
    </source>
</evidence>
<dbReference type="Proteomes" id="UP001597033">
    <property type="component" value="Unassembled WGS sequence"/>
</dbReference>
<keyword evidence="6" id="KW-1185">Reference proteome</keyword>
<dbReference type="PANTHER" id="PTHR46796">
    <property type="entry name" value="HTH-TYPE TRANSCRIPTIONAL ACTIVATOR RHAS-RELATED"/>
    <property type="match status" value="1"/>
</dbReference>
<name>A0ABW3LSV4_9GAMM</name>
<feature type="domain" description="HTH araC/xylS-type" evidence="4">
    <location>
        <begin position="165"/>
        <end position="252"/>
    </location>
</feature>
<dbReference type="RefSeq" id="WP_162377634.1">
    <property type="nucleotide sequence ID" value="NZ_JBHTKN010000002.1"/>
</dbReference>
<keyword evidence="3" id="KW-0804">Transcription</keyword>
<organism evidence="5 6">
    <name type="scientific">Pseudoxanthomonas kaohsiungensis</name>
    <dbReference type="NCBI Taxonomy" id="283923"/>
    <lineage>
        <taxon>Bacteria</taxon>
        <taxon>Pseudomonadati</taxon>
        <taxon>Pseudomonadota</taxon>
        <taxon>Gammaproteobacteria</taxon>
        <taxon>Lysobacterales</taxon>
        <taxon>Lysobacteraceae</taxon>
        <taxon>Pseudoxanthomonas</taxon>
    </lineage>
</organism>
<dbReference type="Gene3D" id="1.10.10.60">
    <property type="entry name" value="Homeodomain-like"/>
    <property type="match status" value="1"/>
</dbReference>
<dbReference type="EMBL" id="JBHTKN010000002">
    <property type="protein sequence ID" value="MFD1041535.1"/>
    <property type="molecule type" value="Genomic_DNA"/>
</dbReference>
<gene>
    <name evidence="5" type="ORF">ACFQ2N_04120</name>
</gene>
<keyword evidence="1" id="KW-0805">Transcription regulation</keyword>
<accession>A0ABW3LSV4</accession>
<comment type="caution">
    <text evidence="5">The sequence shown here is derived from an EMBL/GenBank/DDBJ whole genome shotgun (WGS) entry which is preliminary data.</text>
</comment>
<protein>
    <submittedName>
        <fullName evidence="5">Helix-turn-helix domain-containing protein</fullName>
    </submittedName>
</protein>
<dbReference type="PANTHER" id="PTHR46796:SF15">
    <property type="entry name" value="BLL1074 PROTEIN"/>
    <property type="match status" value="1"/>
</dbReference>
<evidence type="ECO:0000259" key="4">
    <source>
        <dbReference type="PROSITE" id="PS01124"/>
    </source>
</evidence>
<keyword evidence="2" id="KW-0238">DNA-binding</keyword>
<proteinExistence type="predicted"/>
<dbReference type="SMART" id="SM00342">
    <property type="entry name" value="HTH_ARAC"/>
    <property type="match status" value="1"/>
</dbReference>
<evidence type="ECO:0000256" key="3">
    <source>
        <dbReference type="ARBA" id="ARBA00023163"/>
    </source>
</evidence>
<dbReference type="Pfam" id="PF20240">
    <property type="entry name" value="DUF6597"/>
    <property type="match status" value="1"/>
</dbReference>
<evidence type="ECO:0000256" key="2">
    <source>
        <dbReference type="ARBA" id="ARBA00023125"/>
    </source>
</evidence>
<dbReference type="InterPro" id="IPR050204">
    <property type="entry name" value="AraC_XylS_family_regulators"/>
</dbReference>
<dbReference type="InterPro" id="IPR046532">
    <property type="entry name" value="DUF6597"/>
</dbReference>
<dbReference type="Pfam" id="PF12833">
    <property type="entry name" value="HTH_18"/>
    <property type="match status" value="1"/>
</dbReference>
<dbReference type="InterPro" id="IPR018060">
    <property type="entry name" value="HTH_AraC"/>
</dbReference>
<evidence type="ECO:0000256" key="1">
    <source>
        <dbReference type="ARBA" id="ARBA00023015"/>
    </source>
</evidence>
<dbReference type="PROSITE" id="PS01124">
    <property type="entry name" value="HTH_ARAC_FAMILY_2"/>
    <property type="match status" value="1"/>
</dbReference>
<reference evidence="6" key="1">
    <citation type="journal article" date="2019" name="Int. J. Syst. Evol. Microbiol.">
        <title>The Global Catalogue of Microorganisms (GCM) 10K type strain sequencing project: providing services to taxonomists for standard genome sequencing and annotation.</title>
        <authorList>
            <consortium name="The Broad Institute Genomics Platform"/>
            <consortium name="The Broad Institute Genome Sequencing Center for Infectious Disease"/>
            <person name="Wu L."/>
            <person name="Ma J."/>
        </authorList>
    </citation>
    <scope>NUCLEOTIDE SEQUENCE [LARGE SCALE GENOMIC DNA]</scope>
    <source>
        <strain evidence="6">CCUG 55854</strain>
    </source>
</reference>
<sequence>MTARAPLAAALRPYVGSLWVGQAVRARREHVIPSGEMHLAVRIDGPPLQLYAGRGDRAGQAIDTAVVCGARSRYYAKRTEPGCTVGAQLLPGASWALLGVSAATLAERHAPLRDFWGGAVDELHARLARADTPDARLAVLERSLLAQLRPVAPLAAEVDHAIAALDRSADLREVLAQAGCSHRHFIARFRDATGLAPKRYARLRRFQRVLAQVDGCPDWSGLAAEHGYFDQAHLARDFRQFAGLPARCYRDGHLHPRHVRVD</sequence>